<dbReference type="InterPro" id="IPR041020">
    <property type="entry name" value="PH_16"/>
</dbReference>
<keyword evidence="9" id="KW-0472">Membrane</keyword>
<organism evidence="17 18">
    <name type="scientific">Galemys pyrenaicus</name>
    <name type="common">Iberian desman</name>
    <name type="synonym">Pyrenean desman</name>
    <dbReference type="NCBI Taxonomy" id="202257"/>
    <lineage>
        <taxon>Eukaryota</taxon>
        <taxon>Metazoa</taxon>
        <taxon>Chordata</taxon>
        <taxon>Craniata</taxon>
        <taxon>Vertebrata</taxon>
        <taxon>Euteleostomi</taxon>
        <taxon>Mammalia</taxon>
        <taxon>Eutheria</taxon>
        <taxon>Laurasiatheria</taxon>
        <taxon>Eulipotyphla</taxon>
        <taxon>Talpidae</taxon>
        <taxon>Galemys</taxon>
    </lineage>
</organism>
<evidence type="ECO:0000256" key="1">
    <source>
        <dbReference type="ARBA" id="ARBA00004370"/>
    </source>
</evidence>
<dbReference type="Proteomes" id="UP000700334">
    <property type="component" value="Unassembled WGS sequence"/>
</dbReference>
<feature type="compositionally biased region" description="Basic and acidic residues" evidence="13">
    <location>
        <begin position="696"/>
        <end position="732"/>
    </location>
</feature>
<dbReference type="InterPro" id="IPR036034">
    <property type="entry name" value="PDZ_sf"/>
</dbReference>
<dbReference type="GO" id="GO:0005085">
    <property type="term" value="F:guanyl-nucleotide exchange factor activity"/>
    <property type="evidence" value="ECO:0007669"/>
    <property type="project" value="UniProtKB-KW"/>
</dbReference>
<dbReference type="CDD" id="cd00160">
    <property type="entry name" value="RhoGEF"/>
    <property type="match status" value="1"/>
</dbReference>
<feature type="compositionally biased region" description="Basic and acidic residues" evidence="13">
    <location>
        <begin position="1618"/>
        <end position="1652"/>
    </location>
</feature>
<dbReference type="GO" id="GO:0005096">
    <property type="term" value="F:GTPase activator activity"/>
    <property type="evidence" value="ECO:0007669"/>
    <property type="project" value="UniProtKB-KW"/>
</dbReference>
<evidence type="ECO:0000259" key="16">
    <source>
        <dbReference type="PROSITE" id="PS50106"/>
    </source>
</evidence>
<dbReference type="SUPFAM" id="SSF50729">
    <property type="entry name" value="PH domain-like"/>
    <property type="match status" value="1"/>
</dbReference>
<dbReference type="Gene3D" id="2.30.29.30">
    <property type="entry name" value="Pleckstrin-homology domain (PH domain)/Phosphotyrosine-binding domain (PTB)"/>
    <property type="match status" value="1"/>
</dbReference>
<dbReference type="GO" id="GO:0007266">
    <property type="term" value="P:Rho protein signal transduction"/>
    <property type="evidence" value="ECO:0007669"/>
    <property type="project" value="InterPro"/>
</dbReference>
<feature type="compositionally biased region" description="Pro residues" evidence="13">
    <location>
        <begin position="1181"/>
        <end position="1193"/>
    </location>
</feature>
<evidence type="ECO:0000259" key="15">
    <source>
        <dbReference type="PROSITE" id="PS50010"/>
    </source>
</evidence>
<dbReference type="InterPro" id="IPR000219">
    <property type="entry name" value="DH_dom"/>
</dbReference>
<name>A0A8J6AMD4_GALPY</name>
<dbReference type="FunFam" id="2.30.29.30:FF:000072">
    <property type="entry name" value="Rho guanine nucleotide exchange factor 1"/>
    <property type="match status" value="1"/>
</dbReference>
<dbReference type="Pfam" id="PF00621">
    <property type="entry name" value="RhoGEF"/>
    <property type="match status" value="1"/>
</dbReference>
<dbReference type="Pfam" id="PF00595">
    <property type="entry name" value="PDZ"/>
    <property type="match status" value="1"/>
</dbReference>
<dbReference type="SUPFAM" id="SSF50156">
    <property type="entry name" value="PDZ domain-like"/>
    <property type="match status" value="1"/>
</dbReference>
<keyword evidence="3" id="KW-0343">GTPase activation</keyword>
<feature type="coiled-coil region" evidence="12">
    <location>
        <begin position="237"/>
        <end position="279"/>
    </location>
</feature>
<evidence type="ECO:0000256" key="6">
    <source>
        <dbReference type="ARBA" id="ARBA00022658"/>
    </source>
</evidence>
<dbReference type="GO" id="GO:0005737">
    <property type="term" value="C:cytoplasm"/>
    <property type="evidence" value="ECO:0007669"/>
    <property type="project" value="UniProtKB-SubCell"/>
</dbReference>
<accession>A0A8J6AMD4</accession>
<feature type="compositionally biased region" description="Low complexity" evidence="13">
    <location>
        <begin position="743"/>
        <end position="759"/>
    </location>
</feature>
<dbReference type="EMBL" id="JAGFMF010011585">
    <property type="protein sequence ID" value="KAG8519940.1"/>
    <property type="molecule type" value="Genomic_DNA"/>
</dbReference>
<evidence type="ECO:0000256" key="7">
    <source>
        <dbReference type="ARBA" id="ARBA00022843"/>
    </source>
</evidence>
<keyword evidence="4" id="KW-0963">Cytoplasm</keyword>
<evidence type="ECO:0000259" key="14">
    <source>
        <dbReference type="PROSITE" id="PS50003"/>
    </source>
</evidence>
<evidence type="ECO:0000256" key="9">
    <source>
        <dbReference type="ARBA" id="ARBA00023136"/>
    </source>
</evidence>
<dbReference type="InterPro" id="IPR011993">
    <property type="entry name" value="PH-like_dom_sf"/>
</dbReference>
<dbReference type="PANTHER" id="PTHR45872">
    <property type="entry name" value="RHO GUANINE NUCLEOTIDE EXCHANGE FACTOR 2, ISOFORM D"/>
    <property type="match status" value="1"/>
</dbReference>
<sequence>SSAPVDVTSAAQKCFQIIVATTPVQMGIISVQSLIWMQEVNLLPGSSRRKQGGALNCPRRIVAFLLNWLSNLSLGDSAPERKSPSHHRQPSDTSETAGLVQRCVIIQKDQHGFGFTVSGDRIILVQSVRPGGAAMKAGVKEGDRIIKVNGTMVTNSSHLEVVKLIKSGAYVALTLLGSSPSSIGVSGLQQEPAGALRITPVIPPPPPPPPLPPPQHITGPKPLQDPEVQKHATQILRKMLRQEEQELQRICEVYNRKPASELEEQMEGARRRVSQLQLKIQQETGGLVDVLPLGGDTSQRASEGRLSLDSQEGDSGLDSGTERFPSLTESLVNRNSVLSDPGLDSPRTSPVIMARVAQHHRRQGSDAPAPPTSNQGADQSPKPLIIGPEEDYDPGYFNNESDIIFQDLEKLKSRPAHLGVFLRYIFSQADPSPLLFYLCAEVYQHTNPKDFRNLGKGIWSIFLEKNAPLRVKVPEVLQAEIDQRLRSGEDARALLCDAQGAAMPEIQEQILDYRTKRTLGLGSLYGENDLLDLDGDPSRERLVAEKQLAALGDILSKYEEDRSAPMDFAVSTYMSHVGIRLRETRPYSTAEKAPSAPDKDKWLPFFPKTKKQSSNAKKEKDALEDKKRNPILKYIGKPKSSSQSTFHIPLSPVEVKPGNVRNIIQHFENNQQYDIPEPGTQRLSTGSFPEDLLESDSSRSEIRLGRSESLKGREEMKRSRKAENVPRSRSDVDMDAAAEAARLHQSASSSASSLSTRSLENPTPPFTPKMSRRSIESPSLGFCTDALLPHLLEDDLGQLSDLEPEPDAQNWQHTVGKDVVAGLSQREIDRQEVINELFVTEASHLRTLRVLDLIFYQRMKKENLMPREELARLFPNLPELIEIHNSWCESMRKLREEGPIIKDVGDLMLARFDGPAREELQQMAAQFCSYQSIALELIKTKQRKESRFQLFMQEAESHPQCRRLQLRDLIISEMQRLTKYPLLLESIIKHTAGGTSEHEKLCRARDQCREILKYVNEAVKQTENRHRLEGYQKRLDTTSLERASNPLAAEFKSLDLTTRKMIHEGPLTWRMSKDKTLDLHVLLLEDLLVLLQKQDEKLLLKCHSKTAVGSSDSKQTFSPALKLNAVLIRSVATDKRAFFIICTSELGPPQIYELVALTSSDKNTWMELLEEAVRHATRHPGPAPTPLQPPAQGPPAHQSPRPSRQVFNPALPSWTHSFITHSSSAKGRNCQQGTFSHLVAFSPQELDDSEVFHSEPEPEELPSSPGPQERATGMHPALLEHPGKECGIGEEELHALPHPPTSLDAESRGSRMRDPILLPLPDSLFMEGLADAALEDVESLRNQILCSLLPRHPTEPQAAKEPEDDLTPTASVISITSHPWDPGSPGPAPPVGEGDNTQFPGPEPKDVAGCSLEHLPPRTRNSGIWESPELDRKPDEEASSTEAAGSYKVVRKAEVAGSEAIPALPESVQSGPEPPEVEGGAKAAGNCFYVSMPAGPLDSSTDPSGAPISPSQPISLPAWQMEPQYQQQHGSHEDQRHPTCSPPSLALRDVGLIFHTIEQLTAKLNRLKDMELAHKELLRSLGGESSGGTTPVGSLHTEATRWTDSFLSPPATEPLVADSRDSHELGPRPEDGIDSPLEDRIPDTTTSHDCDC</sequence>
<evidence type="ECO:0000256" key="10">
    <source>
        <dbReference type="ARBA" id="ARBA00057618"/>
    </source>
</evidence>
<evidence type="ECO:0000256" key="12">
    <source>
        <dbReference type="SAM" id="Coils"/>
    </source>
</evidence>
<evidence type="ECO:0000256" key="8">
    <source>
        <dbReference type="ARBA" id="ARBA00023054"/>
    </source>
</evidence>
<dbReference type="Pfam" id="PF17838">
    <property type="entry name" value="PH_16"/>
    <property type="match status" value="1"/>
</dbReference>
<feature type="region of interest" description="Disordered" evidence="13">
    <location>
        <begin position="357"/>
        <end position="391"/>
    </location>
</feature>
<dbReference type="SMART" id="SM00325">
    <property type="entry name" value="RhoGEF"/>
    <property type="match status" value="1"/>
</dbReference>
<dbReference type="FunFam" id="1.20.900.10:FF:000006">
    <property type="entry name" value="Rho guanine nucleotide exchange factor (GEF) 11"/>
    <property type="match status" value="1"/>
</dbReference>
<feature type="region of interest" description="Disordered" evidence="13">
    <location>
        <begin position="1177"/>
        <end position="1209"/>
    </location>
</feature>
<evidence type="ECO:0000256" key="5">
    <source>
        <dbReference type="ARBA" id="ARBA00022553"/>
    </source>
</evidence>
<comment type="caution">
    <text evidence="17">The sequence shown here is derived from an EMBL/GenBank/DDBJ whole genome shotgun (WGS) entry which is preliminary data.</text>
</comment>
<dbReference type="PROSITE" id="PS50010">
    <property type="entry name" value="DH_2"/>
    <property type="match status" value="1"/>
</dbReference>
<dbReference type="FunFam" id="2.30.42.10:FF:000033">
    <property type="entry name" value="Rho guanine nucleotide exchange factor (GEF) 11"/>
    <property type="match status" value="1"/>
</dbReference>
<dbReference type="InterPro" id="IPR036305">
    <property type="entry name" value="RGS_sf"/>
</dbReference>
<keyword evidence="18" id="KW-1185">Reference proteome</keyword>
<dbReference type="PROSITE" id="PS50106">
    <property type="entry name" value="PDZ"/>
    <property type="match status" value="1"/>
</dbReference>
<dbReference type="SUPFAM" id="SSF48097">
    <property type="entry name" value="Regulator of G-protein signaling, RGS"/>
    <property type="match status" value="1"/>
</dbReference>
<evidence type="ECO:0000256" key="11">
    <source>
        <dbReference type="ARBA" id="ARBA00074303"/>
    </source>
</evidence>
<reference evidence="17" key="1">
    <citation type="journal article" date="2021" name="Evol. Appl.">
        <title>The genome of the Pyrenean desman and the effects of bottlenecks and inbreeding on the genomic landscape of an endangered species.</title>
        <authorList>
            <person name="Escoda L."/>
            <person name="Castresana J."/>
        </authorList>
    </citation>
    <scope>NUCLEOTIDE SEQUENCE</scope>
    <source>
        <strain evidence="17">IBE-C5619</strain>
    </source>
</reference>
<feature type="region of interest" description="Disordered" evidence="13">
    <location>
        <begin position="288"/>
        <end position="323"/>
    </location>
</feature>
<feature type="domain" description="PH" evidence="14">
    <location>
        <begin position="1060"/>
        <end position="1174"/>
    </location>
</feature>
<feature type="region of interest" description="Disordered" evidence="13">
    <location>
        <begin position="1494"/>
        <end position="1543"/>
    </location>
</feature>
<dbReference type="Pfam" id="PF09128">
    <property type="entry name" value="RGS-like"/>
    <property type="match status" value="1"/>
</dbReference>
<evidence type="ECO:0000313" key="17">
    <source>
        <dbReference type="EMBL" id="KAG8519940.1"/>
    </source>
</evidence>
<feature type="compositionally biased region" description="Basic and acidic residues" evidence="13">
    <location>
        <begin position="616"/>
        <end position="628"/>
    </location>
</feature>
<dbReference type="CDD" id="cd13391">
    <property type="entry name" value="PH_PRG"/>
    <property type="match status" value="1"/>
</dbReference>
<dbReference type="InterPro" id="IPR001849">
    <property type="entry name" value="PH_domain"/>
</dbReference>
<dbReference type="OrthoDB" id="2272012at2759"/>
<dbReference type="FunFam" id="1.10.167.10:FF:000010">
    <property type="entry name" value="Rho guanine nucleotide exchange factor (GEF) 11"/>
    <property type="match status" value="1"/>
</dbReference>
<dbReference type="InterPro" id="IPR035899">
    <property type="entry name" value="DBL_dom_sf"/>
</dbReference>
<dbReference type="InterPro" id="IPR015212">
    <property type="entry name" value="RGS-like_dom"/>
</dbReference>
<dbReference type="GO" id="GO:0007186">
    <property type="term" value="P:G protein-coupled receptor signaling pathway"/>
    <property type="evidence" value="ECO:0007669"/>
    <property type="project" value="InterPro"/>
</dbReference>
<evidence type="ECO:0000313" key="18">
    <source>
        <dbReference type="Proteomes" id="UP000700334"/>
    </source>
</evidence>
<feature type="region of interest" description="Disordered" evidence="13">
    <location>
        <begin position="1248"/>
        <end position="1283"/>
    </location>
</feature>
<dbReference type="InterPro" id="IPR001478">
    <property type="entry name" value="PDZ"/>
</dbReference>
<dbReference type="GO" id="GO:0016020">
    <property type="term" value="C:membrane"/>
    <property type="evidence" value="ECO:0007669"/>
    <property type="project" value="UniProtKB-SubCell"/>
</dbReference>
<dbReference type="InterPro" id="IPR016137">
    <property type="entry name" value="RGS"/>
</dbReference>
<proteinExistence type="predicted"/>
<comment type="subcellular location">
    <subcellularLocation>
        <location evidence="2">Cytoplasm</location>
    </subcellularLocation>
    <subcellularLocation>
        <location evidence="1">Membrane</location>
    </subcellularLocation>
</comment>
<feature type="compositionally biased region" description="Polar residues" evidence="13">
    <location>
        <begin position="1498"/>
        <end position="1514"/>
    </location>
</feature>
<dbReference type="InterPro" id="IPR037889">
    <property type="entry name" value="PDZRhoGEF_RGS"/>
</dbReference>
<feature type="non-terminal residue" evidence="17">
    <location>
        <position position="1"/>
    </location>
</feature>
<dbReference type="InterPro" id="IPR044926">
    <property type="entry name" value="RGS_subdomain_2"/>
</dbReference>
<dbReference type="SMART" id="SM00228">
    <property type="entry name" value="PDZ"/>
    <property type="match status" value="1"/>
</dbReference>
<feature type="region of interest" description="Disordered" evidence="13">
    <location>
        <begin position="586"/>
        <end position="652"/>
    </location>
</feature>
<protein>
    <recommendedName>
        <fullName evidence="11">Rho guanine nucleotide exchange factor 11</fullName>
    </recommendedName>
</protein>
<dbReference type="Gene3D" id="1.20.900.10">
    <property type="entry name" value="Dbl homology (DH) domain"/>
    <property type="match status" value="1"/>
</dbReference>
<evidence type="ECO:0000256" key="3">
    <source>
        <dbReference type="ARBA" id="ARBA00022468"/>
    </source>
</evidence>
<dbReference type="SMART" id="SM00233">
    <property type="entry name" value="PH"/>
    <property type="match status" value="1"/>
</dbReference>
<dbReference type="PANTHER" id="PTHR45872:SF1">
    <property type="entry name" value="RHO GUANINE NUCLEOTIDE EXCHANGE FACTOR 11"/>
    <property type="match status" value="1"/>
</dbReference>
<keyword evidence="6" id="KW-0344">Guanine-nucleotide releasing factor</keyword>
<feature type="domain" description="PDZ" evidence="16">
    <location>
        <begin position="103"/>
        <end position="167"/>
    </location>
</feature>
<feature type="compositionally biased region" description="Polar residues" evidence="13">
    <location>
        <begin position="1368"/>
        <end position="1377"/>
    </location>
</feature>
<feature type="region of interest" description="Disordered" evidence="13">
    <location>
        <begin position="668"/>
        <end position="774"/>
    </location>
</feature>
<dbReference type="CDD" id="cd23069">
    <property type="entry name" value="PDZ_ARHGEF11-12-like"/>
    <property type="match status" value="1"/>
</dbReference>
<dbReference type="CDD" id="cd08753">
    <property type="entry name" value="RGS_PDZRhoGEF"/>
    <property type="match status" value="1"/>
</dbReference>
<gene>
    <name evidence="17" type="ORF">J0S82_016747</name>
</gene>
<dbReference type="Gene3D" id="2.30.42.10">
    <property type="match status" value="1"/>
</dbReference>
<evidence type="ECO:0000256" key="2">
    <source>
        <dbReference type="ARBA" id="ARBA00004496"/>
    </source>
</evidence>
<dbReference type="Gene3D" id="1.10.167.10">
    <property type="entry name" value="Regulator of G-protein Signalling 4, domain 2"/>
    <property type="match status" value="1"/>
</dbReference>
<dbReference type="GO" id="GO:0001664">
    <property type="term" value="F:G protein-coupled receptor binding"/>
    <property type="evidence" value="ECO:0007669"/>
    <property type="project" value="InterPro"/>
</dbReference>
<evidence type="ECO:0000256" key="4">
    <source>
        <dbReference type="ARBA" id="ARBA00022490"/>
    </source>
</evidence>
<feature type="domain" description="DH" evidence="15">
    <location>
        <begin position="829"/>
        <end position="1018"/>
    </location>
</feature>
<keyword evidence="8 12" id="KW-0175">Coiled coil</keyword>
<keyword evidence="7" id="KW-0832">Ubl conjugation</keyword>
<dbReference type="SUPFAM" id="SSF48065">
    <property type="entry name" value="DBL homology domain (DH-domain)"/>
    <property type="match status" value="1"/>
</dbReference>
<evidence type="ECO:0000256" key="13">
    <source>
        <dbReference type="SAM" id="MobiDB-lite"/>
    </source>
</evidence>
<dbReference type="SMART" id="SM00315">
    <property type="entry name" value="RGS"/>
    <property type="match status" value="1"/>
</dbReference>
<feature type="region of interest" description="Disordered" evidence="13">
    <location>
        <begin position="1354"/>
        <end position="1481"/>
    </location>
</feature>
<comment type="function">
    <text evidence="10">May play a role in the regulation of RhoA GTPase by guanine nucleotide-binding alpha-12 (GNA12) and alpha-13 (GNA13). Acts as guanine nucleotide exchange factor (GEF) for RhoA GTPase and may act as GTPase-activating protein (GAP) for GNA12 and GNA13. Involved in neurotrophin-induced neurite outgrowth.</text>
</comment>
<dbReference type="PROSITE" id="PS50003">
    <property type="entry name" value="PH_DOMAIN"/>
    <property type="match status" value="1"/>
</dbReference>
<feature type="region of interest" description="Disordered" evidence="13">
    <location>
        <begin position="1605"/>
        <end position="1652"/>
    </location>
</feature>
<keyword evidence="5" id="KW-0597">Phosphoprotein</keyword>
<dbReference type="InterPro" id="IPR037803">
    <property type="entry name" value="PRG_PH"/>
</dbReference>